<reference evidence="1 2" key="1">
    <citation type="submission" date="2021-01" db="EMBL/GenBank/DDBJ databases">
        <title>Genomic Encyclopedia of Type Strains, Phase IV (KMG-IV): sequencing the most valuable type-strain genomes for metagenomic binning, comparative biology and taxonomic classification.</title>
        <authorList>
            <person name="Goeker M."/>
        </authorList>
    </citation>
    <scope>NUCLEOTIDE SEQUENCE [LARGE SCALE GENOMIC DNA]</scope>
    <source>
        <strain evidence="1 2">DSM 23711</strain>
    </source>
</reference>
<evidence type="ECO:0008006" key="3">
    <source>
        <dbReference type="Google" id="ProtNLM"/>
    </source>
</evidence>
<accession>A0ABS2N2N1</accession>
<name>A0ABS2N2N1_9BACI</name>
<evidence type="ECO:0000313" key="2">
    <source>
        <dbReference type="Proteomes" id="UP001296943"/>
    </source>
</evidence>
<organism evidence="1 2">
    <name type="scientific">Aquibacillus albus</name>
    <dbReference type="NCBI Taxonomy" id="1168171"/>
    <lineage>
        <taxon>Bacteria</taxon>
        <taxon>Bacillati</taxon>
        <taxon>Bacillota</taxon>
        <taxon>Bacilli</taxon>
        <taxon>Bacillales</taxon>
        <taxon>Bacillaceae</taxon>
        <taxon>Aquibacillus</taxon>
    </lineage>
</organism>
<sequence length="168" mass="19810">MDKTLEETLRILKECILRDGGIFDLGWCEEFLYLYPFYKHFDNENRVLKAGFLIGFWGLLCEWEDGSGFPFYTGVEEFGCHHFDKYAKAFIRVKSKIKEELPNIYFVIIESLKLLDERDGFENDLPNLSSSLFNNIREELFNDVMEKPNDVYEKALNEAEIFLEKSSN</sequence>
<evidence type="ECO:0000313" key="1">
    <source>
        <dbReference type="EMBL" id="MBM7572357.1"/>
    </source>
</evidence>
<protein>
    <recommendedName>
        <fullName evidence="3">DUF4375 domain-containing protein</fullName>
    </recommendedName>
</protein>
<comment type="caution">
    <text evidence="1">The sequence shown here is derived from an EMBL/GenBank/DDBJ whole genome shotgun (WGS) entry which is preliminary data.</text>
</comment>
<dbReference type="Proteomes" id="UP001296943">
    <property type="component" value="Unassembled WGS sequence"/>
</dbReference>
<gene>
    <name evidence="1" type="ORF">JOC48_002860</name>
</gene>
<dbReference type="RefSeq" id="WP_204500698.1">
    <property type="nucleotide sequence ID" value="NZ_JAFBDR010000016.1"/>
</dbReference>
<proteinExistence type="predicted"/>
<dbReference type="EMBL" id="JAFBDR010000016">
    <property type="protein sequence ID" value="MBM7572357.1"/>
    <property type="molecule type" value="Genomic_DNA"/>
</dbReference>
<keyword evidence="2" id="KW-1185">Reference proteome</keyword>